<dbReference type="AlphaFoldDB" id="A0AAE4LL87"/>
<keyword evidence="2 11" id="KW-0813">Transport</keyword>
<dbReference type="GO" id="GO:0009279">
    <property type="term" value="C:cell outer membrane"/>
    <property type="evidence" value="ECO:0007669"/>
    <property type="project" value="UniProtKB-SubCell"/>
</dbReference>
<keyword evidence="7" id="KW-0406">Ion transport</keyword>
<dbReference type="InterPro" id="IPR039426">
    <property type="entry name" value="TonB-dep_rcpt-like"/>
</dbReference>
<evidence type="ECO:0000256" key="12">
    <source>
        <dbReference type="RuleBase" id="RU003357"/>
    </source>
</evidence>
<evidence type="ECO:0000256" key="3">
    <source>
        <dbReference type="ARBA" id="ARBA00022452"/>
    </source>
</evidence>
<feature type="signal peptide" evidence="13">
    <location>
        <begin position="1"/>
        <end position="20"/>
    </location>
</feature>
<dbReference type="Proteomes" id="UP001181347">
    <property type="component" value="Unassembled WGS sequence"/>
</dbReference>
<dbReference type="InterPro" id="IPR012910">
    <property type="entry name" value="Plug_dom"/>
</dbReference>
<evidence type="ECO:0000256" key="4">
    <source>
        <dbReference type="ARBA" id="ARBA00022496"/>
    </source>
</evidence>
<evidence type="ECO:0000256" key="10">
    <source>
        <dbReference type="ARBA" id="ARBA00023237"/>
    </source>
</evidence>
<evidence type="ECO:0000256" key="2">
    <source>
        <dbReference type="ARBA" id="ARBA00022448"/>
    </source>
</evidence>
<keyword evidence="9 11" id="KW-0472">Membrane</keyword>
<evidence type="ECO:0000256" key="6">
    <source>
        <dbReference type="ARBA" id="ARBA00023004"/>
    </source>
</evidence>
<dbReference type="Pfam" id="PF00593">
    <property type="entry name" value="TonB_dep_Rec_b-barrel"/>
    <property type="match status" value="1"/>
</dbReference>
<dbReference type="GO" id="GO:0006826">
    <property type="term" value="P:iron ion transport"/>
    <property type="evidence" value="ECO:0007669"/>
    <property type="project" value="UniProtKB-KW"/>
</dbReference>
<dbReference type="InterPro" id="IPR000531">
    <property type="entry name" value="Beta-barrel_TonB"/>
</dbReference>
<feature type="chain" id="PRO_5041991570" evidence="13">
    <location>
        <begin position="21"/>
        <end position="787"/>
    </location>
</feature>
<name>A0AAE4LL87_9BACT</name>
<dbReference type="EMBL" id="JAWDES010000005">
    <property type="protein sequence ID" value="MDU0260181.1"/>
    <property type="molecule type" value="Genomic_DNA"/>
</dbReference>
<protein>
    <submittedName>
        <fullName evidence="16">TonB-dependent receptor</fullName>
    </submittedName>
</protein>
<comment type="similarity">
    <text evidence="11 12">Belongs to the TonB-dependent receptor family.</text>
</comment>
<keyword evidence="16" id="KW-0675">Receptor</keyword>
<comment type="caution">
    <text evidence="16">The sequence shown here is derived from an EMBL/GenBank/DDBJ whole genome shotgun (WGS) entry which is preliminary data.</text>
</comment>
<evidence type="ECO:0000256" key="7">
    <source>
        <dbReference type="ARBA" id="ARBA00023065"/>
    </source>
</evidence>
<feature type="domain" description="TonB-dependent receptor plug" evidence="15">
    <location>
        <begin position="67"/>
        <end position="171"/>
    </location>
</feature>
<organism evidence="16 17">
    <name type="scientific">Alistipes finegoldii</name>
    <dbReference type="NCBI Taxonomy" id="214856"/>
    <lineage>
        <taxon>Bacteria</taxon>
        <taxon>Pseudomonadati</taxon>
        <taxon>Bacteroidota</taxon>
        <taxon>Bacteroidia</taxon>
        <taxon>Bacteroidales</taxon>
        <taxon>Rikenellaceae</taxon>
        <taxon>Alistipes</taxon>
    </lineage>
</organism>
<dbReference type="PANTHER" id="PTHR32552">
    <property type="entry name" value="FERRICHROME IRON RECEPTOR-RELATED"/>
    <property type="match status" value="1"/>
</dbReference>
<dbReference type="SUPFAM" id="SSF56935">
    <property type="entry name" value="Porins"/>
    <property type="match status" value="1"/>
</dbReference>
<dbReference type="InterPro" id="IPR036942">
    <property type="entry name" value="Beta-barrel_TonB_sf"/>
</dbReference>
<sequence length="787" mass="88759">MHLRQLTIPLLTLLPLLAAAGGKQTPERHAAATAAVAGTAGEEPAAADTVIVVDKVQVTAIKQGMVLRSQPVAATIVGSRAIERERIGALKHLSQQVPNFFAPDYGSRMTSSIYVRGLGARIDQPVMGLNIDNVPVLNKDNYDTELADAERIEVLRGPQSTLYGRNTMGGVINVYTLSPLSYEGVRLSAEYGSGDSYKFRASSYYKLTPDLGMAVTGYYTHTGGFFENLATGDKCDWERLGGGRWKTQWRNRTGLRIDNTLSFSVLEQGGYPYAYVGDDIIGDDGRPVVRRGEIRYNDPCSYRRTALSDGLTIRYDAGSFTVASITCYQYSDDEMILDQDFLPLSYFTLRQARTEHSVTEDLVFRSRGDKAYRWLLGAFGFYRHGTMNAPVHFKQTGIEELILKYANENDQSYRYSWGLKDGTGGDELFLGSDFRMPSAGGALYHESNYTLGRWRFTAGLRFDFEHARLRYRNYTDTWYTKTRIKDDAVYELQLEIDDRSTLKQTFTELLPKFSVMYSFDETRNLYLTIAKGYKSGGFNTQIFSDVLQQKMMNRMGIGEVYDVQRGVAYKPEYSWNYEIGGHFSCMEGAVRGDFALFYIDCRDQQLTVFPPGQTTGRMMTNAGRTRSLGAEAAVQISPWRTFDINLAYGYTDARFVRYETTVKNDDGDPVRISYKDNRIPYAPQHTLSAGAAWTVPTGVKWLGDLVFQAGVRCAGRIWWNEENTLSQPFYALTDASVRFEHARYSLSVWGRNLADAGYDVFYFKSIGNEFVQRGRPRTFGITLNINL</sequence>
<evidence type="ECO:0000313" key="16">
    <source>
        <dbReference type="EMBL" id="MDU0260181.1"/>
    </source>
</evidence>
<keyword evidence="8 12" id="KW-0798">TonB box</keyword>
<evidence type="ECO:0000256" key="5">
    <source>
        <dbReference type="ARBA" id="ARBA00022692"/>
    </source>
</evidence>
<keyword evidence="13" id="KW-0732">Signal</keyword>
<evidence type="ECO:0000259" key="15">
    <source>
        <dbReference type="Pfam" id="PF07715"/>
    </source>
</evidence>
<keyword evidence="4" id="KW-0410">Iron transport</keyword>
<reference evidence="16" key="1">
    <citation type="submission" date="2023-10" db="EMBL/GenBank/DDBJ databases">
        <title>Genome Sequence of the Bacteria from From Gut Wall in Crohn's Disease.</title>
        <authorList>
            <person name="Rodriguez-Palacios A."/>
        </authorList>
    </citation>
    <scope>NUCLEOTIDE SEQUENCE</scope>
    <source>
        <strain evidence="16">CavFT-hAR58</strain>
    </source>
</reference>
<dbReference type="Gene3D" id="2.40.170.20">
    <property type="entry name" value="TonB-dependent receptor, beta-barrel domain"/>
    <property type="match status" value="1"/>
</dbReference>
<dbReference type="RefSeq" id="WP_022043524.1">
    <property type="nucleotide sequence ID" value="NZ_BAAFKU010000009.1"/>
</dbReference>
<keyword evidence="5 11" id="KW-0812">Transmembrane</keyword>
<feature type="domain" description="TonB-dependent receptor-like beta-barrel" evidence="14">
    <location>
        <begin position="279"/>
        <end position="753"/>
    </location>
</feature>
<comment type="subcellular location">
    <subcellularLocation>
        <location evidence="1 11">Cell outer membrane</location>
        <topology evidence="1 11">Multi-pass membrane protein</topology>
    </subcellularLocation>
</comment>
<dbReference type="Pfam" id="PF07715">
    <property type="entry name" value="Plug"/>
    <property type="match status" value="1"/>
</dbReference>
<keyword evidence="6" id="KW-0408">Iron</keyword>
<dbReference type="PROSITE" id="PS52016">
    <property type="entry name" value="TONB_DEPENDENT_REC_3"/>
    <property type="match status" value="1"/>
</dbReference>
<keyword evidence="3 11" id="KW-1134">Transmembrane beta strand</keyword>
<evidence type="ECO:0000259" key="14">
    <source>
        <dbReference type="Pfam" id="PF00593"/>
    </source>
</evidence>
<gene>
    <name evidence="16" type="ORF">RVH17_08660</name>
</gene>
<evidence type="ECO:0000256" key="9">
    <source>
        <dbReference type="ARBA" id="ARBA00023136"/>
    </source>
</evidence>
<keyword evidence="10 11" id="KW-0998">Cell outer membrane</keyword>
<evidence type="ECO:0000256" key="13">
    <source>
        <dbReference type="SAM" id="SignalP"/>
    </source>
</evidence>
<proteinExistence type="inferred from homology"/>
<evidence type="ECO:0000313" key="17">
    <source>
        <dbReference type="Proteomes" id="UP001181347"/>
    </source>
</evidence>
<evidence type="ECO:0000256" key="8">
    <source>
        <dbReference type="ARBA" id="ARBA00023077"/>
    </source>
</evidence>
<accession>A0AAE4LL87</accession>
<evidence type="ECO:0000256" key="11">
    <source>
        <dbReference type="PROSITE-ProRule" id="PRU01360"/>
    </source>
</evidence>
<dbReference type="PANTHER" id="PTHR32552:SF81">
    <property type="entry name" value="TONB-DEPENDENT OUTER MEMBRANE RECEPTOR"/>
    <property type="match status" value="1"/>
</dbReference>
<evidence type="ECO:0000256" key="1">
    <source>
        <dbReference type="ARBA" id="ARBA00004571"/>
    </source>
</evidence>